<feature type="domain" description="ABC transmembrane type-2" evidence="8">
    <location>
        <begin position="71"/>
        <end position="298"/>
    </location>
</feature>
<keyword evidence="5" id="KW-0046">Antibiotic resistance</keyword>
<comment type="subcellular location">
    <subcellularLocation>
        <location evidence="6">Cell membrane</location>
        <topology evidence="6">Multi-pass membrane protein</topology>
    </subcellularLocation>
    <subcellularLocation>
        <location evidence="1">Membrane</location>
        <topology evidence="1">Multi-pass membrane protein</topology>
    </subcellularLocation>
</comment>
<name>A0ABV0L8E9_9PSEU</name>
<dbReference type="InterPro" id="IPR047817">
    <property type="entry name" value="ABC2_TM_bact-type"/>
</dbReference>
<keyword evidence="10" id="KW-1185">Reference proteome</keyword>
<dbReference type="PRINTS" id="PR00164">
    <property type="entry name" value="ABC2TRNSPORT"/>
</dbReference>
<feature type="transmembrane region" description="Helical" evidence="6">
    <location>
        <begin position="273"/>
        <end position="295"/>
    </location>
</feature>
<sequence length="298" mass="30950">MTTADGSHAGSVPAAGGSHAGSAGGHAESAPATDRLVSVLGAGRRPPSPGALSNAAAFGWRALLKIKHAPEQLIDATLFPIMLTLTFTYLLGGAIAGSSGAYLQYLLPGIMTNSVLLITMYTGVALNTDLGKGVFDRFRTLSIWRPAPIVGYLLGDLVRYAVTAVVIMVVGLVLGFRPGGGIAGVAGGLALLLLFSFAFSWIWTMFGLLLGSAKSVMGISTMLLFPLTFLSNVYVAPETMPGWLQAVVGINPVTHLVSAVRAAVAGRWDGSEVTWVLVAAAVCVAVFGTATMRLYNRK</sequence>
<keyword evidence="6" id="KW-0813">Transport</keyword>
<proteinExistence type="inferred from homology"/>
<dbReference type="Proteomes" id="UP001440984">
    <property type="component" value="Unassembled WGS sequence"/>
</dbReference>
<keyword evidence="6" id="KW-1003">Cell membrane</keyword>
<keyword evidence="2 6" id="KW-0812">Transmembrane</keyword>
<keyword evidence="4 6" id="KW-0472">Membrane</keyword>
<evidence type="ECO:0000256" key="5">
    <source>
        <dbReference type="ARBA" id="ARBA00023251"/>
    </source>
</evidence>
<feature type="transmembrane region" description="Helical" evidence="6">
    <location>
        <begin position="73"/>
        <end position="96"/>
    </location>
</feature>
<dbReference type="PANTHER" id="PTHR43229">
    <property type="entry name" value="NODULATION PROTEIN J"/>
    <property type="match status" value="1"/>
</dbReference>
<evidence type="ECO:0000313" key="10">
    <source>
        <dbReference type="Proteomes" id="UP001440984"/>
    </source>
</evidence>
<dbReference type="PANTHER" id="PTHR43229:SF2">
    <property type="entry name" value="NODULATION PROTEIN J"/>
    <property type="match status" value="1"/>
</dbReference>
<dbReference type="EMBL" id="JBDZYD010000002">
    <property type="protein sequence ID" value="MEQ0558585.1"/>
    <property type="molecule type" value="Genomic_DNA"/>
</dbReference>
<organism evidence="9 10">
    <name type="scientific">Amycolatopsis melonis</name>
    <dbReference type="NCBI Taxonomy" id="3156488"/>
    <lineage>
        <taxon>Bacteria</taxon>
        <taxon>Bacillati</taxon>
        <taxon>Actinomycetota</taxon>
        <taxon>Actinomycetes</taxon>
        <taxon>Pseudonocardiales</taxon>
        <taxon>Pseudonocardiaceae</taxon>
        <taxon>Amycolatopsis</taxon>
    </lineage>
</organism>
<feature type="transmembrane region" description="Helical" evidence="6">
    <location>
        <begin position="102"/>
        <end position="128"/>
    </location>
</feature>
<evidence type="ECO:0000256" key="4">
    <source>
        <dbReference type="ARBA" id="ARBA00023136"/>
    </source>
</evidence>
<accession>A0ABV0L8E9</accession>
<dbReference type="Pfam" id="PF01061">
    <property type="entry name" value="ABC2_membrane"/>
    <property type="match status" value="1"/>
</dbReference>
<evidence type="ECO:0000256" key="2">
    <source>
        <dbReference type="ARBA" id="ARBA00022692"/>
    </source>
</evidence>
<evidence type="ECO:0000313" key="9">
    <source>
        <dbReference type="EMBL" id="MEQ0558585.1"/>
    </source>
</evidence>
<reference evidence="9 10" key="1">
    <citation type="submission" date="2024-05" db="EMBL/GenBank/DDBJ databases">
        <authorList>
            <person name="Zhao H."/>
            <person name="Xu Y."/>
            <person name="Lin S."/>
            <person name="Spain J.C."/>
            <person name="Zhou N.-Y."/>
        </authorList>
    </citation>
    <scope>NUCLEOTIDE SEQUENCE [LARGE SCALE GENOMIC DNA]</scope>
    <source>
        <strain evidence="9 10">NEAU-NG30</strain>
    </source>
</reference>
<protein>
    <recommendedName>
        <fullName evidence="6">Transport permease protein</fullName>
    </recommendedName>
</protein>
<dbReference type="InterPro" id="IPR000412">
    <property type="entry name" value="ABC_2_transport"/>
</dbReference>
<feature type="region of interest" description="Disordered" evidence="7">
    <location>
        <begin position="1"/>
        <end position="29"/>
    </location>
</feature>
<feature type="transmembrane region" description="Helical" evidence="6">
    <location>
        <begin position="182"/>
        <end position="204"/>
    </location>
</feature>
<evidence type="ECO:0000256" key="6">
    <source>
        <dbReference type="RuleBase" id="RU361157"/>
    </source>
</evidence>
<dbReference type="RefSeq" id="WP_348948038.1">
    <property type="nucleotide sequence ID" value="NZ_JBDZYD010000002.1"/>
</dbReference>
<feature type="transmembrane region" description="Helical" evidence="6">
    <location>
        <begin position="149"/>
        <end position="176"/>
    </location>
</feature>
<comment type="similarity">
    <text evidence="6">Belongs to the ABC-2 integral membrane protein family.</text>
</comment>
<gene>
    <name evidence="9" type="ORF">ABJI51_05860</name>
</gene>
<dbReference type="InterPro" id="IPR013525">
    <property type="entry name" value="ABC2_TM"/>
</dbReference>
<evidence type="ECO:0000256" key="1">
    <source>
        <dbReference type="ARBA" id="ARBA00004141"/>
    </source>
</evidence>
<evidence type="ECO:0000256" key="7">
    <source>
        <dbReference type="SAM" id="MobiDB-lite"/>
    </source>
</evidence>
<keyword evidence="3 6" id="KW-1133">Transmembrane helix</keyword>
<dbReference type="PROSITE" id="PS51012">
    <property type="entry name" value="ABC_TM2"/>
    <property type="match status" value="1"/>
</dbReference>
<feature type="compositionally biased region" description="Low complexity" evidence="7">
    <location>
        <begin position="1"/>
        <end position="17"/>
    </location>
</feature>
<evidence type="ECO:0000256" key="3">
    <source>
        <dbReference type="ARBA" id="ARBA00022989"/>
    </source>
</evidence>
<dbReference type="PIRSF" id="PIRSF006648">
    <property type="entry name" value="DrrB"/>
    <property type="match status" value="1"/>
</dbReference>
<feature type="transmembrane region" description="Helical" evidence="6">
    <location>
        <begin position="216"/>
        <end position="235"/>
    </location>
</feature>
<dbReference type="InterPro" id="IPR051784">
    <property type="entry name" value="Nod_factor_ABC_transporter"/>
</dbReference>
<comment type="caution">
    <text evidence="9">The sequence shown here is derived from an EMBL/GenBank/DDBJ whole genome shotgun (WGS) entry which is preliminary data.</text>
</comment>
<evidence type="ECO:0000259" key="8">
    <source>
        <dbReference type="PROSITE" id="PS51012"/>
    </source>
</evidence>